<sequence length="236" mass="28583">MKKTEKEKRKLFEEKQGNPFDDDISRQLKDKLESYPDMDRYVMFLAVMKVLIEYVDNGNWAEKAPGFVKKYYFPRNEIEEVRQVFAFRQSYQDYCELTRDYYLLTESTGKKIFQQMLDWFPYEKEKSIIATWPTSFVVSLFRPIELENKIYFEDIRTKEKYKTAFLDDAFINKIKTFRAPFFSLLVPSNKGYVTDIILECENFDLIYPAETKNLTKKDWGEYAFRWYRTNLLKSFQ</sequence>
<dbReference type="RefSeq" id="WP_028790435.1">
    <property type="nucleotide sequence ID" value="NZ_JPVT01000099.1"/>
</dbReference>
<evidence type="ECO:0000256" key="1">
    <source>
        <dbReference type="SAM" id="MobiDB-lite"/>
    </source>
</evidence>
<evidence type="ECO:0000313" key="3">
    <source>
        <dbReference type="Proteomes" id="UP000029381"/>
    </source>
</evidence>
<comment type="caution">
    <text evidence="2">The sequence shown here is derived from an EMBL/GenBank/DDBJ whole genome shotgun (WGS) entry which is preliminary data.</text>
</comment>
<accession>A0A091C428</accession>
<gene>
    <name evidence="2" type="ORF">TMU3MR103_1038</name>
</gene>
<reference evidence="2 3" key="1">
    <citation type="submission" date="2014-08" db="EMBL/GenBank/DDBJ databases">
        <title>Genome sequence of Tetragenococcus muriaticus.</title>
        <authorList>
            <person name="Chuea-nongthon C."/>
            <person name="Rodtong S."/>
            <person name="Yongsawatdigul J."/>
            <person name="Steele J.L."/>
            <person name="Liu X.-y."/>
            <person name="Speers J."/>
            <person name="Glasner J.D."/>
            <person name="Neeno-Eckwall E.C."/>
        </authorList>
    </citation>
    <scope>NUCLEOTIDE SEQUENCE [LARGE SCALE GENOMIC DNA]</scope>
    <source>
        <strain evidence="2 3">3MR10-3</strain>
    </source>
</reference>
<protein>
    <submittedName>
        <fullName evidence="2">Uncharacterized protein</fullName>
    </submittedName>
</protein>
<keyword evidence="3" id="KW-1185">Reference proteome</keyword>
<dbReference type="Proteomes" id="UP000029381">
    <property type="component" value="Unassembled WGS sequence"/>
</dbReference>
<organism evidence="2 3">
    <name type="scientific">Tetragenococcus muriaticus 3MR10-3</name>
    <dbReference type="NCBI Taxonomy" id="1302648"/>
    <lineage>
        <taxon>Bacteria</taxon>
        <taxon>Bacillati</taxon>
        <taxon>Bacillota</taxon>
        <taxon>Bacilli</taxon>
        <taxon>Lactobacillales</taxon>
        <taxon>Enterococcaceae</taxon>
        <taxon>Tetragenococcus</taxon>
    </lineage>
</organism>
<dbReference type="EMBL" id="JPVT01000099">
    <property type="protein sequence ID" value="KFN91410.1"/>
    <property type="molecule type" value="Genomic_DNA"/>
</dbReference>
<feature type="region of interest" description="Disordered" evidence="1">
    <location>
        <begin position="1"/>
        <end position="20"/>
    </location>
</feature>
<feature type="compositionally biased region" description="Basic and acidic residues" evidence="1">
    <location>
        <begin position="1"/>
        <end position="16"/>
    </location>
</feature>
<name>A0A091C428_9ENTE</name>
<proteinExistence type="predicted"/>
<dbReference type="AlphaFoldDB" id="A0A091C428"/>
<evidence type="ECO:0000313" key="2">
    <source>
        <dbReference type="EMBL" id="KFN91410.1"/>
    </source>
</evidence>
<dbReference type="PATRIC" id="fig|1302648.3.peg.1007"/>